<keyword evidence="6 7" id="KW-0472">Membrane</keyword>
<comment type="subcellular location">
    <subcellularLocation>
        <location evidence="1">Cell membrane</location>
        <topology evidence="1">Multi-pass membrane protein</topology>
    </subcellularLocation>
</comment>
<dbReference type="GO" id="GO:0140359">
    <property type="term" value="F:ABC-type transporter activity"/>
    <property type="evidence" value="ECO:0007669"/>
    <property type="project" value="InterPro"/>
</dbReference>
<evidence type="ECO:0000313" key="11">
    <source>
        <dbReference type="Proteomes" id="UP000706172"/>
    </source>
</evidence>
<feature type="transmembrane region" description="Helical" evidence="7">
    <location>
        <begin position="49"/>
        <end position="69"/>
    </location>
</feature>
<dbReference type="InterPro" id="IPR003439">
    <property type="entry name" value="ABC_transporter-like_ATP-bd"/>
</dbReference>
<dbReference type="InterPro" id="IPR036640">
    <property type="entry name" value="ABC1_TM_sf"/>
</dbReference>
<reference evidence="10" key="1">
    <citation type="submission" date="2020-07" db="EMBL/GenBank/DDBJ databases">
        <title>Severe corrosion of carbon steel in oil field produced water can be linked to methanogenic archaea containing a special type of NiFe hydrogenase.</title>
        <authorList>
            <person name="Lahme S."/>
            <person name="Mand J."/>
            <person name="Longwell J."/>
            <person name="Smith R."/>
            <person name="Enning D."/>
        </authorList>
    </citation>
    <scope>NUCLEOTIDE SEQUENCE</scope>
    <source>
        <strain evidence="10">MIC098Bin6</strain>
    </source>
</reference>
<dbReference type="EMBL" id="JACCQK010000003">
    <property type="protein sequence ID" value="MBG0778315.1"/>
    <property type="molecule type" value="Genomic_DNA"/>
</dbReference>
<dbReference type="GO" id="GO:0016887">
    <property type="term" value="F:ATP hydrolysis activity"/>
    <property type="evidence" value="ECO:0007669"/>
    <property type="project" value="InterPro"/>
</dbReference>
<protein>
    <submittedName>
        <fullName evidence="10">Type I secretion system permease/ATPase</fullName>
    </submittedName>
</protein>
<keyword evidence="5 7" id="KW-1133">Transmembrane helix</keyword>
<dbReference type="AlphaFoldDB" id="A0A931CSY9"/>
<evidence type="ECO:0000259" key="8">
    <source>
        <dbReference type="PROSITE" id="PS50893"/>
    </source>
</evidence>
<dbReference type="GO" id="GO:0030253">
    <property type="term" value="P:protein secretion by the type I secretion system"/>
    <property type="evidence" value="ECO:0007669"/>
    <property type="project" value="InterPro"/>
</dbReference>
<dbReference type="Pfam" id="PF00664">
    <property type="entry name" value="ABC_membrane"/>
    <property type="match status" value="1"/>
</dbReference>
<dbReference type="NCBIfam" id="TIGR01842">
    <property type="entry name" value="type_I_sec_PrtD"/>
    <property type="match status" value="1"/>
</dbReference>
<dbReference type="PROSITE" id="PS50893">
    <property type="entry name" value="ABC_TRANSPORTER_2"/>
    <property type="match status" value="1"/>
</dbReference>
<dbReference type="PANTHER" id="PTHR24221">
    <property type="entry name" value="ATP-BINDING CASSETTE SUB-FAMILY B"/>
    <property type="match status" value="1"/>
</dbReference>
<feature type="domain" description="ABC transmembrane type-1" evidence="9">
    <location>
        <begin position="13"/>
        <end position="290"/>
    </location>
</feature>
<dbReference type="InterPro" id="IPR010128">
    <property type="entry name" value="ATPase_T1SS_PrtD-like"/>
</dbReference>
<name>A0A931CSY9_9BACT</name>
<evidence type="ECO:0000256" key="7">
    <source>
        <dbReference type="SAM" id="Phobius"/>
    </source>
</evidence>
<keyword evidence="3" id="KW-0547">Nucleotide-binding</keyword>
<dbReference type="SUPFAM" id="SSF90123">
    <property type="entry name" value="ABC transporter transmembrane region"/>
    <property type="match status" value="1"/>
</dbReference>
<dbReference type="PROSITE" id="PS00211">
    <property type="entry name" value="ABC_TRANSPORTER_1"/>
    <property type="match status" value="1"/>
</dbReference>
<dbReference type="SMART" id="SM00382">
    <property type="entry name" value="AAA"/>
    <property type="match status" value="1"/>
</dbReference>
<dbReference type="Pfam" id="PF00005">
    <property type="entry name" value="ABC_tran"/>
    <property type="match status" value="1"/>
</dbReference>
<dbReference type="Gene3D" id="3.40.50.300">
    <property type="entry name" value="P-loop containing nucleotide triphosphate hydrolases"/>
    <property type="match status" value="1"/>
</dbReference>
<evidence type="ECO:0000256" key="5">
    <source>
        <dbReference type="ARBA" id="ARBA00022989"/>
    </source>
</evidence>
<dbReference type="GO" id="GO:0005886">
    <property type="term" value="C:plasma membrane"/>
    <property type="evidence" value="ECO:0007669"/>
    <property type="project" value="UniProtKB-SubCell"/>
</dbReference>
<sequence length="549" mass="59056">MKHYLSRCAKYFVFAGVFSLFINTLHLTFPLYMLAVYVRVLSSYSFSTLYVMTAMALGGLLVMGVLEFLRSRLLVRAGIKLDRLLTRQSLKQMLKDLCQADNTGYTQALRDIHTLRNYLGGNAIFAFFDVPWIFIYLLVIYLVHPILGMVATAGAVLILLLGLLQGWLTNDKTREAAKVNQQGKHWLATSFRAARELQCMGMVDAGADLFAKINHKEQKLGDRAGNISHFLGAAGQSFGIFMQVAIFGTGAALVLANEANPGVIIAASIIMGRAFAPINQGISAWKQTAGAKAAYHSLNQLLAGHEAEARQTVLSIEGRLAVEQAGLDIRGKTVLKGIDFSLAPGEIMGLVGPNGAGKTCLCRMILGMWAPDQGRVLVDGKPMHLLDNDALGKCLGYLPQGVELFAGTVAENIARMGKVDDEKVVAAARKAGAHEVILGFAQGYGTQIGEAGHQSLSGGQRQRVGLARALYGSPKLVVLDEPDANLDEAGDAALMGALQQLKHEGATTIMITHKPALLSAADKILVLKNGEMERFGTAKQVFGQMTGEN</sequence>
<dbReference type="PROSITE" id="PS50929">
    <property type="entry name" value="ABC_TM1F"/>
    <property type="match status" value="1"/>
</dbReference>
<keyword evidence="2 7" id="KW-0812">Transmembrane</keyword>
<proteinExistence type="predicted"/>
<evidence type="ECO:0000256" key="4">
    <source>
        <dbReference type="ARBA" id="ARBA00022840"/>
    </source>
</evidence>
<evidence type="ECO:0000259" key="9">
    <source>
        <dbReference type="PROSITE" id="PS50929"/>
    </source>
</evidence>
<accession>A0A931CSY9</accession>
<evidence type="ECO:0000256" key="3">
    <source>
        <dbReference type="ARBA" id="ARBA00022741"/>
    </source>
</evidence>
<evidence type="ECO:0000256" key="1">
    <source>
        <dbReference type="ARBA" id="ARBA00004651"/>
    </source>
</evidence>
<organism evidence="10 11">
    <name type="scientific">Desulfotignum balticum</name>
    <dbReference type="NCBI Taxonomy" id="115781"/>
    <lineage>
        <taxon>Bacteria</taxon>
        <taxon>Pseudomonadati</taxon>
        <taxon>Thermodesulfobacteriota</taxon>
        <taxon>Desulfobacteria</taxon>
        <taxon>Desulfobacterales</taxon>
        <taxon>Desulfobacteraceae</taxon>
        <taxon>Desulfotignum</taxon>
    </lineage>
</organism>
<comment type="caution">
    <text evidence="10">The sequence shown here is derived from an EMBL/GenBank/DDBJ whole genome shotgun (WGS) entry which is preliminary data.</text>
</comment>
<dbReference type="PANTHER" id="PTHR24221:SF248">
    <property type="entry name" value="ABC TRANSPORTER TRANSMEMBRANE REGION"/>
    <property type="match status" value="1"/>
</dbReference>
<feature type="domain" description="ABC transporter" evidence="8">
    <location>
        <begin position="320"/>
        <end position="549"/>
    </location>
</feature>
<dbReference type="GO" id="GO:0005524">
    <property type="term" value="F:ATP binding"/>
    <property type="evidence" value="ECO:0007669"/>
    <property type="project" value="UniProtKB-KW"/>
</dbReference>
<dbReference type="InterPro" id="IPR039421">
    <property type="entry name" value="Type_1_exporter"/>
</dbReference>
<dbReference type="InterPro" id="IPR017871">
    <property type="entry name" value="ABC_transporter-like_CS"/>
</dbReference>
<dbReference type="GO" id="GO:0030256">
    <property type="term" value="C:type I protein secretion system complex"/>
    <property type="evidence" value="ECO:0007669"/>
    <property type="project" value="InterPro"/>
</dbReference>
<feature type="transmembrane region" description="Helical" evidence="7">
    <location>
        <begin position="119"/>
        <end position="140"/>
    </location>
</feature>
<evidence type="ECO:0000256" key="6">
    <source>
        <dbReference type="ARBA" id="ARBA00023136"/>
    </source>
</evidence>
<dbReference type="InterPro" id="IPR011527">
    <property type="entry name" value="ABC1_TM_dom"/>
</dbReference>
<dbReference type="InterPro" id="IPR027417">
    <property type="entry name" value="P-loop_NTPase"/>
</dbReference>
<gene>
    <name evidence="10" type="ORF">H0S81_00060</name>
</gene>
<feature type="transmembrane region" description="Helical" evidence="7">
    <location>
        <begin position="146"/>
        <end position="168"/>
    </location>
</feature>
<evidence type="ECO:0000313" key="10">
    <source>
        <dbReference type="EMBL" id="MBG0778315.1"/>
    </source>
</evidence>
<feature type="transmembrane region" description="Helical" evidence="7">
    <location>
        <begin position="12"/>
        <end position="37"/>
    </location>
</feature>
<dbReference type="Gene3D" id="1.20.1560.10">
    <property type="entry name" value="ABC transporter type 1, transmembrane domain"/>
    <property type="match status" value="1"/>
</dbReference>
<dbReference type="SUPFAM" id="SSF52540">
    <property type="entry name" value="P-loop containing nucleoside triphosphate hydrolases"/>
    <property type="match status" value="1"/>
</dbReference>
<dbReference type="GO" id="GO:0034040">
    <property type="term" value="F:ATPase-coupled lipid transmembrane transporter activity"/>
    <property type="evidence" value="ECO:0007669"/>
    <property type="project" value="TreeGrafter"/>
</dbReference>
<dbReference type="Proteomes" id="UP000706172">
    <property type="component" value="Unassembled WGS sequence"/>
</dbReference>
<keyword evidence="4" id="KW-0067">ATP-binding</keyword>
<evidence type="ECO:0000256" key="2">
    <source>
        <dbReference type="ARBA" id="ARBA00022692"/>
    </source>
</evidence>
<dbReference type="InterPro" id="IPR003593">
    <property type="entry name" value="AAA+_ATPase"/>
</dbReference>